<accession>A0A6V7WJ46</accession>
<protein>
    <submittedName>
        <fullName evidence="1">Uncharacterized protein</fullName>
    </submittedName>
</protein>
<dbReference type="Proteomes" id="UP000580250">
    <property type="component" value="Unassembled WGS sequence"/>
</dbReference>
<dbReference type="EMBL" id="CAJEWN010000618">
    <property type="protein sequence ID" value="CAD2187014.1"/>
    <property type="molecule type" value="Genomic_DNA"/>
</dbReference>
<comment type="caution">
    <text evidence="1">The sequence shown here is derived from an EMBL/GenBank/DDBJ whole genome shotgun (WGS) entry which is preliminary data.</text>
</comment>
<sequence length="67" mass="7983">MKTAPELSITTILILQEVIHILEQSLLNQIMKNKGDFIKLQKIQSNWLPIYVFLKVQWLLLNFGFYY</sequence>
<proteinExistence type="predicted"/>
<name>A0A6V7WJ46_MELEN</name>
<reference evidence="1 2" key="1">
    <citation type="submission" date="2020-08" db="EMBL/GenBank/DDBJ databases">
        <authorList>
            <person name="Koutsovoulos G."/>
            <person name="Danchin GJ E."/>
        </authorList>
    </citation>
    <scope>NUCLEOTIDE SEQUENCE [LARGE SCALE GENOMIC DNA]</scope>
</reference>
<organism evidence="1 2">
    <name type="scientific">Meloidogyne enterolobii</name>
    <name type="common">Root-knot nematode worm</name>
    <name type="synonym">Meloidogyne mayaguensis</name>
    <dbReference type="NCBI Taxonomy" id="390850"/>
    <lineage>
        <taxon>Eukaryota</taxon>
        <taxon>Metazoa</taxon>
        <taxon>Ecdysozoa</taxon>
        <taxon>Nematoda</taxon>
        <taxon>Chromadorea</taxon>
        <taxon>Rhabditida</taxon>
        <taxon>Tylenchina</taxon>
        <taxon>Tylenchomorpha</taxon>
        <taxon>Tylenchoidea</taxon>
        <taxon>Meloidogynidae</taxon>
        <taxon>Meloidogyninae</taxon>
        <taxon>Meloidogyne</taxon>
    </lineage>
</organism>
<evidence type="ECO:0000313" key="1">
    <source>
        <dbReference type="EMBL" id="CAD2187014.1"/>
    </source>
</evidence>
<evidence type="ECO:0000313" key="2">
    <source>
        <dbReference type="Proteomes" id="UP000580250"/>
    </source>
</evidence>
<dbReference type="AlphaFoldDB" id="A0A6V7WJ46"/>
<gene>
    <name evidence="1" type="ORF">MENT_LOCUS39568</name>
</gene>